<dbReference type="Gene3D" id="3.30.565.10">
    <property type="entry name" value="Histidine kinase-like ATPase, C-terminal domain"/>
    <property type="match status" value="1"/>
</dbReference>
<gene>
    <name evidence="3" type="ORF">SAMN04490178_13724</name>
</gene>
<keyword evidence="4" id="KW-1185">Reference proteome</keyword>
<dbReference type="CDD" id="cd16936">
    <property type="entry name" value="HATPase_RsbW-like"/>
    <property type="match status" value="1"/>
</dbReference>
<dbReference type="InterPro" id="IPR050267">
    <property type="entry name" value="Anti-sigma-factor_SerPK"/>
</dbReference>
<dbReference type="PANTHER" id="PTHR35526:SF3">
    <property type="entry name" value="ANTI-SIGMA-F FACTOR RSBW"/>
    <property type="match status" value="1"/>
</dbReference>
<dbReference type="SUPFAM" id="SSF55874">
    <property type="entry name" value="ATPase domain of HSP90 chaperone/DNA topoisomerase II/histidine kinase"/>
    <property type="match status" value="1"/>
</dbReference>
<dbReference type="PANTHER" id="PTHR35526">
    <property type="entry name" value="ANTI-SIGMA-F FACTOR RSBW-RELATED"/>
    <property type="match status" value="1"/>
</dbReference>
<reference evidence="3 4" key="1">
    <citation type="submission" date="2016-10" db="EMBL/GenBank/DDBJ databases">
        <authorList>
            <person name="de Groot N.N."/>
        </authorList>
    </citation>
    <scope>NUCLEOTIDE SEQUENCE [LARGE SCALE GENOMIC DNA]</scope>
    <source>
        <strain evidence="3 4">DSM 13305</strain>
    </source>
</reference>
<accession>A0A1H8Y126</accession>
<proteinExistence type="predicted"/>
<sequence length="133" mass="15084">MNENLLEIKFYGLQGFRLIRHCVSEYIRKMLRDKPGLMEVALNEAVNNAIEHGKASIKLKLNVIAGKRLVVRVKDQGAGFPGQTLLAKDEKDFEFDESGRGIMIMKASADYVRYNRCGNEVLLVKHIEQEECG</sequence>
<organism evidence="3 4">
    <name type="scientific">Propionispora vibrioides</name>
    <dbReference type="NCBI Taxonomy" id="112903"/>
    <lineage>
        <taxon>Bacteria</taxon>
        <taxon>Bacillati</taxon>
        <taxon>Bacillota</taxon>
        <taxon>Negativicutes</taxon>
        <taxon>Selenomonadales</taxon>
        <taxon>Sporomusaceae</taxon>
        <taxon>Propionispora</taxon>
    </lineage>
</organism>
<protein>
    <submittedName>
        <fullName evidence="3">Histidine kinase-like ATPase domain-containing protein</fullName>
    </submittedName>
</protein>
<dbReference type="STRING" id="112903.SAMN04490178_13724"/>
<dbReference type="RefSeq" id="WP_091751872.1">
    <property type="nucleotide sequence ID" value="NZ_FODY01000037.1"/>
</dbReference>
<evidence type="ECO:0000256" key="1">
    <source>
        <dbReference type="ARBA" id="ARBA00022527"/>
    </source>
</evidence>
<dbReference type="GO" id="GO:0004674">
    <property type="term" value="F:protein serine/threonine kinase activity"/>
    <property type="evidence" value="ECO:0007669"/>
    <property type="project" value="UniProtKB-KW"/>
</dbReference>
<keyword evidence="1" id="KW-0723">Serine/threonine-protein kinase</keyword>
<dbReference type="AlphaFoldDB" id="A0A1H8Y126"/>
<dbReference type="InterPro" id="IPR003594">
    <property type="entry name" value="HATPase_dom"/>
</dbReference>
<evidence type="ECO:0000313" key="4">
    <source>
        <dbReference type="Proteomes" id="UP000198847"/>
    </source>
</evidence>
<keyword evidence="3" id="KW-0418">Kinase</keyword>
<dbReference type="Pfam" id="PF13581">
    <property type="entry name" value="HATPase_c_2"/>
    <property type="match status" value="1"/>
</dbReference>
<dbReference type="InterPro" id="IPR036890">
    <property type="entry name" value="HATPase_C_sf"/>
</dbReference>
<evidence type="ECO:0000259" key="2">
    <source>
        <dbReference type="Pfam" id="PF13581"/>
    </source>
</evidence>
<keyword evidence="3" id="KW-0808">Transferase</keyword>
<dbReference type="EMBL" id="FODY01000037">
    <property type="protein sequence ID" value="SEP46010.1"/>
    <property type="molecule type" value="Genomic_DNA"/>
</dbReference>
<name>A0A1H8Y126_9FIRM</name>
<dbReference type="Proteomes" id="UP000198847">
    <property type="component" value="Unassembled WGS sequence"/>
</dbReference>
<dbReference type="OrthoDB" id="9767435at2"/>
<feature type="domain" description="Histidine kinase/HSP90-like ATPase" evidence="2">
    <location>
        <begin position="37"/>
        <end position="125"/>
    </location>
</feature>
<evidence type="ECO:0000313" key="3">
    <source>
        <dbReference type="EMBL" id="SEP46010.1"/>
    </source>
</evidence>